<accession>A0A1G2JET7</accession>
<dbReference type="InterPro" id="IPR004860">
    <property type="entry name" value="LAGLIDADG_dom"/>
</dbReference>
<dbReference type="PROSITE" id="PS50819">
    <property type="entry name" value="INTEIN_ENDONUCLEASE"/>
    <property type="match status" value="1"/>
</dbReference>
<dbReference type="InterPro" id="IPR027434">
    <property type="entry name" value="Homing_endonucl"/>
</dbReference>
<reference evidence="2 3" key="1">
    <citation type="journal article" date="2016" name="Nat. Commun.">
        <title>Thousands of microbial genomes shed light on interconnected biogeochemical processes in an aquifer system.</title>
        <authorList>
            <person name="Anantharaman K."/>
            <person name="Brown C.T."/>
            <person name="Hug L.A."/>
            <person name="Sharon I."/>
            <person name="Castelle C.J."/>
            <person name="Probst A.J."/>
            <person name="Thomas B.C."/>
            <person name="Singh A."/>
            <person name="Wilkins M.J."/>
            <person name="Karaoz U."/>
            <person name="Brodie E.L."/>
            <person name="Williams K.H."/>
            <person name="Hubbard S.S."/>
            <person name="Banfield J.F."/>
        </authorList>
    </citation>
    <scope>NUCLEOTIDE SEQUENCE [LARGE SCALE GENOMIC DNA]</scope>
</reference>
<feature type="domain" description="DOD-type homing endonuclease" evidence="1">
    <location>
        <begin position="121"/>
        <end position="176"/>
    </location>
</feature>
<organism evidence="2 3">
    <name type="scientific">Candidatus Staskawiczbacteria bacterium RIFOXYC1_FULL_38_18</name>
    <dbReference type="NCBI Taxonomy" id="1802229"/>
    <lineage>
        <taxon>Bacteria</taxon>
        <taxon>Candidatus Staskawicziibacteriota</taxon>
    </lineage>
</organism>
<sequence length="225" mass="26161">MLWIFSLLFVIIQYKIDMRPLNKVRIEWSPRFAYAIGLIATDGNLSIDGHHMSFTSKDLELVETFKSCLDIKNKTCKKTRGGETEKKYFHVQFGDVIFYKFLLAIGLTPHKSKTIGALDIPDKYFIDFLRGCIDGDGSIKTFKHPESKNLQLRVNICSASKNFLEWIKMTNEPFGVRGYLKNGKRVYALEYAMADSINLLNRIYYKDFPASLHRKFMRGKKYLRT</sequence>
<dbReference type="Gene3D" id="3.10.28.10">
    <property type="entry name" value="Homing endonucleases"/>
    <property type="match status" value="1"/>
</dbReference>
<protein>
    <recommendedName>
        <fullName evidence="1">DOD-type homing endonuclease domain-containing protein</fullName>
    </recommendedName>
</protein>
<comment type="caution">
    <text evidence="2">The sequence shown here is derived from an EMBL/GenBank/DDBJ whole genome shotgun (WGS) entry which is preliminary data.</text>
</comment>
<dbReference type="SUPFAM" id="SSF55608">
    <property type="entry name" value="Homing endonucleases"/>
    <property type="match status" value="2"/>
</dbReference>
<dbReference type="EMBL" id="MHPP01000009">
    <property type="protein sequence ID" value="OGZ84910.1"/>
    <property type="molecule type" value="Genomic_DNA"/>
</dbReference>
<dbReference type="GO" id="GO:0004519">
    <property type="term" value="F:endonuclease activity"/>
    <property type="evidence" value="ECO:0007669"/>
    <property type="project" value="InterPro"/>
</dbReference>
<dbReference type="STRING" id="1802229.A2401_00080"/>
<name>A0A1G2JET7_9BACT</name>
<dbReference type="Pfam" id="PF14528">
    <property type="entry name" value="LAGLIDADG_3"/>
    <property type="match status" value="1"/>
</dbReference>
<dbReference type="InterPro" id="IPR004042">
    <property type="entry name" value="Intein_endonuc_central"/>
</dbReference>
<evidence type="ECO:0000313" key="3">
    <source>
        <dbReference type="Proteomes" id="UP000177751"/>
    </source>
</evidence>
<gene>
    <name evidence="2" type="ORF">A2401_00080</name>
</gene>
<dbReference type="AlphaFoldDB" id="A0A1G2JET7"/>
<dbReference type="Proteomes" id="UP000177751">
    <property type="component" value="Unassembled WGS sequence"/>
</dbReference>
<evidence type="ECO:0000259" key="1">
    <source>
        <dbReference type="PROSITE" id="PS50819"/>
    </source>
</evidence>
<proteinExistence type="predicted"/>
<evidence type="ECO:0000313" key="2">
    <source>
        <dbReference type="EMBL" id="OGZ84910.1"/>
    </source>
</evidence>